<protein>
    <submittedName>
        <fullName evidence="1">Uncharacterized protein</fullName>
    </submittedName>
</protein>
<sequence length="104" mass="12154">MQTPRITKLAYLNPSSRNAGYHEVDIREIPRATNLEFILPRVLWYMEALIEKLVYQKHTPLSYRDNAISALQNIKHRELYKGRLNGPKLRSFSIPDLGQLTLTF</sequence>
<dbReference type="AlphaFoldDB" id="A0AAQ3MBL8"/>
<organism evidence="1 2">
    <name type="scientific">Acrodontium crateriforme</name>
    <dbReference type="NCBI Taxonomy" id="150365"/>
    <lineage>
        <taxon>Eukaryota</taxon>
        <taxon>Fungi</taxon>
        <taxon>Dikarya</taxon>
        <taxon>Ascomycota</taxon>
        <taxon>Pezizomycotina</taxon>
        <taxon>Dothideomycetes</taxon>
        <taxon>Dothideomycetidae</taxon>
        <taxon>Mycosphaerellales</taxon>
        <taxon>Teratosphaeriaceae</taxon>
        <taxon>Acrodontium</taxon>
    </lineage>
</organism>
<keyword evidence="2" id="KW-1185">Reference proteome</keyword>
<evidence type="ECO:0000313" key="1">
    <source>
        <dbReference type="EMBL" id="WPH03968.1"/>
    </source>
</evidence>
<dbReference type="Proteomes" id="UP001303373">
    <property type="component" value="Chromosome 11"/>
</dbReference>
<evidence type="ECO:0000313" key="2">
    <source>
        <dbReference type="Proteomes" id="UP001303373"/>
    </source>
</evidence>
<gene>
    <name evidence="1" type="ORF">R9X50_00685100</name>
</gene>
<accession>A0AAQ3MBL8</accession>
<proteinExistence type="predicted"/>
<dbReference type="EMBL" id="CP138590">
    <property type="protein sequence ID" value="WPH03968.1"/>
    <property type="molecule type" value="Genomic_DNA"/>
</dbReference>
<reference evidence="1 2" key="1">
    <citation type="submission" date="2023-11" db="EMBL/GenBank/DDBJ databases">
        <title>An acidophilic fungus is an integral part of prey digestion in a carnivorous sundew plant.</title>
        <authorList>
            <person name="Tsai I.J."/>
        </authorList>
    </citation>
    <scope>NUCLEOTIDE SEQUENCE [LARGE SCALE GENOMIC DNA]</scope>
    <source>
        <strain evidence="1">169a</strain>
    </source>
</reference>
<name>A0AAQ3MBL8_9PEZI</name>